<evidence type="ECO:0000313" key="3">
    <source>
        <dbReference type="Proteomes" id="UP000024635"/>
    </source>
</evidence>
<organism evidence="2 3">
    <name type="scientific">Ancylostoma ceylanicum</name>
    <dbReference type="NCBI Taxonomy" id="53326"/>
    <lineage>
        <taxon>Eukaryota</taxon>
        <taxon>Metazoa</taxon>
        <taxon>Ecdysozoa</taxon>
        <taxon>Nematoda</taxon>
        <taxon>Chromadorea</taxon>
        <taxon>Rhabditida</taxon>
        <taxon>Rhabditina</taxon>
        <taxon>Rhabditomorpha</taxon>
        <taxon>Strongyloidea</taxon>
        <taxon>Ancylostomatidae</taxon>
        <taxon>Ancylostomatinae</taxon>
        <taxon>Ancylostoma</taxon>
    </lineage>
</organism>
<dbReference type="Proteomes" id="UP000024635">
    <property type="component" value="Unassembled WGS sequence"/>
</dbReference>
<keyword evidence="3" id="KW-1185">Reference proteome</keyword>
<evidence type="ECO:0000256" key="1">
    <source>
        <dbReference type="SAM" id="MobiDB-lite"/>
    </source>
</evidence>
<protein>
    <submittedName>
        <fullName evidence="2">Uncharacterized protein</fullName>
    </submittedName>
</protein>
<reference evidence="3" key="1">
    <citation type="journal article" date="2015" name="Nat. Genet.">
        <title>The genome and transcriptome of the zoonotic hookworm Ancylostoma ceylanicum identify infection-specific gene families.</title>
        <authorList>
            <person name="Schwarz E.M."/>
            <person name="Hu Y."/>
            <person name="Antoshechkin I."/>
            <person name="Miller M.M."/>
            <person name="Sternberg P.W."/>
            <person name="Aroian R.V."/>
        </authorList>
    </citation>
    <scope>NUCLEOTIDE SEQUENCE</scope>
    <source>
        <strain evidence="3">HY135</strain>
    </source>
</reference>
<proteinExistence type="predicted"/>
<accession>A0A016UJL5</accession>
<dbReference type="AlphaFoldDB" id="A0A016UJL5"/>
<feature type="compositionally biased region" description="Polar residues" evidence="1">
    <location>
        <begin position="57"/>
        <end position="66"/>
    </location>
</feature>
<feature type="region of interest" description="Disordered" evidence="1">
    <location>
        <begin position="34"/>
        <end position="66"/>
    </location>
</feature>
<dbReference type="EMBL" id="JARK01001374">
    <property type="protein sequence ID" value="EYC15081.1"/>
    <property type="molecule type" value="Genomic_DNA"/>
</dbReference>
<gene>
    <name evidence="2" type="primary">Acey_s0038.g3622</name>
    <name evidence="2" type="ORF">Y032_0038g3622</name>
</gene>
<evidence type="ECO:0000313" key="2">
    <source>
        <dbReference type="EMBL" id="EYC15081.1"/>
    </source>
</evidence>
<name>A0A016UJL5_9BILA</name>
<sequence length="66" mass="7351">MPRLSYSRLEEMRTSEIDAACDWERTRRSLVEIERASSPAGAPLPEATSDAHFSDRVASSSPEGRK</sequence>
<comment type="caution">
    <text evidence="2">The sequence shown here is derived from an EMBL/GenBank/DDBJ whole genome shotgun (WGS) entry which is preliminary data.</text>
</comment>